<dbReference type="PROSITE" id="PS00430">
    <property type="entry name" value="TONB_DEPENDENT_REC_1"/>
    <property type="match status" value="1"/>
</dbReference>
<protein>
    <recommendedName>
        <fullName evidence="4">LamG-like jellyroll fold domain-containing protein</fullName>
    </recommendedName>
</protein>
<dbReference type="InterPro" id="IPR010916">
    <property type="entry name" value="TonB_box_CS"/>
</dbReference>
<accession>A0A382BIW6</accession>
<dbReference type="InterPro" id="IPR011050">
    <property type="entry name" value="Pectin_lyase_fold/virulence"/>
</dbReference>
<dbReference type="Pfam" id="PF13385">
    <property type="entry name" value="Laminin_G_3"/>
    <property type="match status" value="1"/>
</dbReference>
<feature type="non-terminal residue" evidence="5">
    <location>
        <position position="581"/>
    </location>
</feature>
<dbReference type="Gene3D" id="2.160.20.10">
    <property type="entry name" value="Single-stranded right-handed beta-helix, Pectin lyase-like"/>
    <property type="match status" value="1"/>
</dbReference>
<dbReference type="InterPro" id="IPR006558">
    <property type="entry name" value="LamG-like"/>
</dbReference>
<feature type="region of interest" description="Disordered" evidence="3">
    <location>
        <begin position="23"/>
        <end position="69"/>
    </location>
</feature>
<dbReference type="PROSITE" id="PS51257">
    <property type="entry name" value="PROKAR_LIPOPROTEIN"/>
    <property type="match status" value="1"/>
</dbReference>
<sequence length="581" mass="64644">MKKNILIILSTFLSLTIISCAKEDDSSSSSSSSGTTTTTTTTTTPNACQTDGSTSRNDSLIVTPTSSRHAEQSGGRLLYVDKSALSQYQTDNYLLSDYLTSQHTGSRFKGTCYSYAPVTGRKYPCDAVDLSNNAPSLGNQFTQELRFKLDNTVKGAQLIGSAMFKAPSIRFLNFGADIRYGFGLTTGGGDNAQVIVRKPDSVNFDKWHHLATTFDGTNYRLYLDGEEINNSTLYQGKTPLSTEKVDMIGDHLFVGKIDEVRVWNVVRTEEQIKSNLNKTLVGNESGLVAYYPMDVNNNWEIIDKSSNGNHAQIVNAEILRRFFDNSSCTNGPDGSTTCPFPTIRSALDEAKSGDHVYIRQGRYTDLLNKRNFNVDRTKGGSVDAAFLKEEEKIIFEGYPGEEVIIDGTVALNDNNSNWVGPYSHTLDNGTSISIYKTVIDFDNISREIMTPVDNITQVFVNGRYMIPAMPMNFKNPTDPTTGNPNNPEPGTVWAGIGRSPYLYPADDTTTWGADADPRFGNYEHYFPRKLEYLDHPEEWAFDPSNNTLYLYASDNYTPSSSNVRVRVRDSILNFRAAYNFE</sequence>
<feature type="compositionally biased region" description="Low complexity" evidence="3">
    <location>
        <begin position="27"/>
        <end position="44"/>
    </location>
</feature>
<reference evidence="5" key="1">
    <citation type="submission" date="2018-05" db="EMBL/GenBank/DDBJ databases">
        <authorList>
            <person name="Lanie J.A."/>
            <person name="Ng W.-L."/>
            <person name="Kazmierczak K.M."/>
            <person name="Andrzejewski T.M."/>
            <person name="Davidsen T.M."/>
            <person name="Wayne K.J."/>
            <person name="Tettelin H."/>
            <person name="Glass J.I."/>
            <person name="Rusch D."/>
            <person name="Podicherti R."/>
            <person name="Tsui H.-C.T."/>
            <person name="Winkler M.E."/>
        </authorList>
    </citation>
    <scope>NUCLEOTIDE SEQUENCE</scope>
</reference>
<evidence type="ECO:0000256" key="2">
    <source>
        <dbReference type="ARBA" id="ARBA00023157"/>
    </source>
</evidence>
<feature type="domain" description="LamG-like jellyroll fold" evidence="4">
    <location>
        <begin position="139"/>
        <end position="270"/>
    </location>
</feature>
<dbReference type="InterPro" id="IPR012334">
    <property type="entry name" value="Pectin_lyas_fold"/>
</dbReference>
<proteinExistence type="predicted"/>
<keyword evidence="1" id="KW-0732">Signal</keyword>
<dbReference type="AlphaFoldDB" id="A0A382BIW6"/>
<dbReference type="SMART" id="SM00560">
    <property type="entry name" value="LamGL"/>
    <property type="match status" value="1"/>
</dbReference>
<dbReference type="SUPFAM" id="SSF51126">
    <property type="entry name" value="Pectin lyase-like"/>
    <property type="match status" value="1"/>
</dbReference>
<dbReference type="EMBL" id="UINC01029828">
    <property type="protein sequence ID" value="SVB13222.1"/>
    <property type="molecule type" value="Genomic_DNA"/>
</dbReference>
<evidence type="ECO:0000256" key="1">
    <source>
        <dbReference type="ARBA" id="ARBA00022729"/>
    </source>
</evidence>
<organism evidence="5">
    <name type="scientific">marine metagenome</name>
    <dbReference type="NCBI Taxonomy" id="408172"/>
    <lineage>
        <taxon>unclassified sequences</taxon>
        <taxon>metagenomes</taxon>
        <taxon>ecological metagenomes</taxon>
    </lineage>
</organism>
<evidence type="ECO:0000259" key="4">
    <source>
        <dbReference type="SMART" id="SM00560"/>
    </source>
</evidence>
<name>A0A382BIW6_9ZZZZ</name>
<feature type="compositionally biased region" description="Polar residues" evidence="3">
    <location>
        <begin position="45"/>
        <end position="67"/>
    </location>
</feature>
<evidence type="ECO:0000256" key="3">
    <source>
        <dbReference type="SAM" id="MobiDB-lite"/>
    </source>
</evidence>
<dbReference type="SUPFAM" id="SSF49899">
    <property type="entry name" value="Concanavalin A-like lectins/glucanases"/>
    <property type="match status" value="1"/>
</dbReference>
<gene>
    <name evidence="5" type="ORF">METZ01_LOCUS166076</name>
</gene>
<dbReference type="InterPro" id="IPR013320">
    <property type="entry name" value="ConA-like_dom_sf"/>
</dbReference>
<keyword evidence="2" id="KW-1015">Disulfide bond</keyword>
<evidence type="ECO:0000313" key="5">
    <source>
        <dbReference type="EMBL" id="SVB13222.1"/>
    </source>
</evidence>
<dbReference type="Gene3D" id="2.60.120.200">
    <property type="match status" value="1"/>
</dbReference>